<dbReference type="KEGG" id="ngr:NAEGRDRAFT_31474"/>
<dbReference type="GeneID" id="8849116"/>
<dbReference type="InterPro" id="IPR019438">
    <property type="entry name" value="Q_salvage"/>
</dbReference>
<evidence type="ECO:0000256" key="3">
    <source>
        <dbReference type="ARBA" id="ARBA00035306"/>
    </source>
</evidence>
<proteinExistence type="inferred from homology"/>
<dbReference type="VEuPathDB" id="AmoebaDB:NAEGRDRAFT_31474"/>
<organism evidence="8">
    <name type="scientific">Naegleria gruberi</name>
    <name type="common">Amoeba</name>
    <dbReference type="NCBI Taxonomy" id="5762"/>
    <lineage>
        <taxon>Eukaryota</taxon>
        <taxon>Discoba</taxon>
        <taxon>Heterolobosea</taxon>
        <taxon>Tetramitia</taxon>
        <taxon>Eutetramitia</taxon>
        <taxon>Vahlkampfiidae</taxon>
        <taxon>Naegleria</taxon>
    </lineage>
</organism>
<dbReference type="RefSeq" id="XP_002680366.1">
    <property type="nucleotide sequence ID" value="XM_002680320.1"/>
</dbReference>
<dbReference type="EC" id="3.2.2.-" evidence="6"/>
<dbReference type="OMA" id="FSFWSEE"/>
<dbReference type="EMBL" id="GG738854">
    <property type="protein sequence ID" value="EFC47622.1"/>
    <property type="molecule type" value="Genomic_DNA"/>
</dbReference>
<dbReference type="GO" id="GO:0006400">
    <property type="term" value="P:tRNA modification"/>
    <property type="evidence" value="ECO:0007669"/>
    <property type="project" value="TreeGrafter"/>
</dbReference>
<dbReference type="OrthoDB" id="416777at2759"/>
<accession>D2V6Q9</accession>
<name>D2V6Q9_NAEGR</name>
<dbReference type="Proteomes" id="UP000006671">
    <property type="component" value="Unassembled WGS sequence"/>
</dbReference>
<comment type="similarity">
    <text evidence="2 6">Belongs to the QNG1 protein family.</text>
</comment>
<keyword evidence="8" id="KW-1185">Reference proteome</keyword>
<evidence type="ECO:0000256" key="1">
    <source>
        <dbReference type="ARBA" id="ARBA00022801"/>
    </source>
</evidence>
<keyword evidence="1 6" id="KW-0378">Hydrolase</keyword>
<evidence type="ECO:0000256" key="4">
    <source>
        <dbReference type="ARBA" id="ARBA00035393"/>
    </source>
</evidence>
<gene>
    <name evidence="7" type="ORF">NAEGRDRAFT_31474</name>
</gene>
<evidence type="ECO:0000256" key="6">
    <source>
        <dbReference type="RuleBase" id="RU365002"/>
    </source>
</evidence>
<dbReference type="InParanoid" id="D2V6Q9"/>
<comment type="function">
    <text evidence="6">Catalyzes the hydrolysis of queuosine 5'-phosphate, releasing the nucleobase queuine (q). Is required for salvage of queuine from exogenous queuosine (Q) that is imported and then converted to queuosine 5'-phosphate intracellularly.</text>
</comment>
<evidence type="ECO:0000256" key="5">
    <source>
        <dbReference type="ARBA" id="ARBA00048204"/>
    </source>
</evidence>
<reference evidence="7 8" key="1">
    <citation type="journal article" date="2010" name="Cell">
        <title>The genome of Naegleria gruberi illuminates early eukaryotic versatility.</title>
        <authorList>
            <person name="Fritz-Laylin L.K."/>
            <person name="Prochnik S.E."/>
            <person name="Ginger M.L."/>
            <person name="Dacks J.B."/>
            <person name="Carpenter M.L."/>
            <person name="Field M.C."/>
            <person name="Kuo A."/>
            <person name="Paredez A."/>
            <person name="Chapman J."/>
            <person name="Pham J."/>
            <person name="Shu S."/>
            <person name="Neupane R."/>
            <person name="Cipriano M."/>
            <person name="Mancuso J."/>
            <person name="Tu H."/>
            <person name="Salamov A."/>
            <person name="Lindquist E."/>
            <person name="Shapiro H."/>
            <person name="Lucas S."/>
            <person name="Grigoriev I.V."/>
            <person name="Cande W.Z."/>
            <person name="Fulton C."/>
            <person name="Rokhsar D.S."/>
            <person name="Dawson S.C."/>
        </authorList>
    </citation>
    <scope>NUCLEOTIDE SEQUENCE [LARGE SCALE GENOMIC DNA]</scope>
    <source>
        <strain evidence="7 8">NEG-M</strain>
    </source>
</reference>
<sequence>MSSSPISLVKTTTQHVIENATHVSLNRKALIKTCSVIAETIKQKCKTSNSTSLIESLFIEWDNDTLHYRNLNEPELTCQYILVLSSINFCFWPLNDSVKDEKDEFEYGHLASGLRSVLQNNPNAFSSEELKQLTSEKLTEWFNGAKVPLLSERVRLIREVGFALEEHFDGKAFNLIKSANKSVNKLVSLVTQHFPGFRDHCIYSKTGHQIHFYKRAQIFCADIYGCFKGQGIGQFDDINDLTMFADYRVPQLLNILVYSDELKEKISNLTVLEYSSQMEVEIRAFTIQAVEEMRKVLLEEHSIKCLSIEIDWMLWQIGEANRKTIRPHHRTLSVYY</sequence>
<comment type="catalytic activity">
    <reaction evidence="5 6">
        <text>queuosine 5'-phosphate + H2O = queuine + D-ribose 5-phosphate</text>
        <dbReference type="Rhea" id="RHEA:75387"/>
        <dbReference type="ChEBI" id="CHEBI:15377"/>
        <dbReference type="ChEBI" id="CHEBI:17433"/>
        <dbReference type="ChEBI" id="CHEBI:78346"/>
        <dbReference type="ChEBI" id="CHEBI:194371"/>
    </reaction>
    <physiologicalReaction direction="left-to-right" evidence="5 6">
        <dbReference type="Rhea" id="RHEA:75388"/>
    </physiologicalReaction>
</comment>
<evidence type="ECO:0000256" key="2">
    <source>
        <dbReference type="ARBA" id="ARBA00035119"/>
    </source>
</evidence>
<dbReference type="Pfam" id="PF10343">
    <property type="entry name" value="Q_salvage"/>
    <property type="match status" value="1"/>
</dbReference>
<dbReference type="AlphaFoldDB" id="D2V6Q9"/>
<dbReference type="PANTHER" id="PTHR21314:SF0">
    <property type="entry name" value="QUEUOSINE 5'-PHOSPHATE N-GLYCOSYLASE_HYDROLASE"/>
    <property type="match status" value="1"/>
</dbReference>
<dbReference type="FunCoup" id="D2V6Q9">
    <property type="interactions" value="176"/>
</dbReference>
<protein>
    <recommendedName>
        <fullName evidence="3 6">Queuosine 5'-phosphate N-glycosylase/hydrolase</fullName>
        <ecNumber evidence="6">3.2.2.-</ecNumber>
    </recommendedName>
    <alternativeName>
        <fullName evidence="4 6">Queuosine-nucleotide N-glycosylase/hydrolase</fullName>
    </alternativeName>
</protein>
<evidence type="ECO:0000313" key="8">
    <source>
        <dbReference type="Proteomes" id="UP000006671"/>
    </source>
</evidence>
<evidence type="ECO:0000313" key="7">
    <source>
        <dbReference type="EMBL" id="EFC47622.1"/>
    </source>
</evidence>
<dbReference type="PANTHER" id="PTHR21314">
    <property type="entry name" value="QUEUOSINE 5'-PHOSPHATE N-GLYCOSYLASE_HYDROLASE-RELATED"/>
    <property type="match status" value="1"/>
</dbReference>
<dbReference type="eggNOG" id="KOG2524">
    <property type="taxonomic scope" value="Eukaryota"/>
</dbReference>
<dbReference type="GO" id="GO:0016787">
    <property type="term" value="F:hydrolase activity"/>
    <property type="evidence" value="ECO:0007669"/>
    <property type="project" value="UniProtKB-KW"/>
</dbReference>
<dbReference type="STRING" id="5762.D2V6Q9"/>